<gene>
    <name evidence="1" type="ORF">PM001_LOCUS29092</name>
</gene>
<dbReference type="EMBL" id="CAKLBY020000305">
    <property type="protein sequence ID" value="CAK7943942.1"/>
    <property type="molecule type" value="Genomic_DNA"/>
</dbReference>
<dbReference type="AlphaFoldDB" id="A0AAV1VCL4"/>
<evidence type="ECO:0000313" key="2">
    <source>
        <dbReference type="Proteomes" id="UP001162060"/>
    </source>
</evidence>
<proteinExistence type="predicted"/>
<protein>
    <submittedName>
        <fullName evidence="1">Uncharacterized protein</fullName>
    </submittedName>
</protein>
<comment type="caution">
    <text evidence="1">The sequence shown here is derived from an EMBL/GenBank/DDBJ whole genome shotgun (WGS) entry which is preliminary data.</text>
</comment>
<name>A0AAV1VCL4_9STRA</name>
<sequence>MIFDRATSAWNRASSETITLRRTAVRVAAVSGQLGCDVSTIELENGLV</sequence>
<dbReference type="Proteomes" id="UP001162060">
    <property type="component" value="Unassembled WGS sequence"/>
</dbReference>
<organism evidence="1 2">
    <name type="scientific">Peronospora matthiolae</name>
    <dbReference type="NCBI Taxonomy" id="2874970"/>
    <lineage>
        <taxon>Eukaryota</taxon>
        <taxon>Sar</taxon>
        <taxon>Stramenopiles</taxon>
        <taxon>Oomycota</taxon>
        <taxon>Peronosporomycetes</taxon>
        <taxon>Peronosporales</taxon>
        <taxon>Peronosporaceae</taxon>
        <taxon>Peronospora</taxon>
    </lineage>
</organism>
<accession>A0AAV1VCL4</accession>
<evidence type="ECO:0000313" key="1">
    <source>
        <dbReference type="EMBL" id="CAK7943942.1"/>
    </source>
</evidence>
<reference evidence="1" key="1">
    <citation type="submission" date="2024-01" db="EMBL/GenBank/DDBJ databases">
        <authorList>
            <person name="Webb A."/>
        </authorList>
    </citation>
    <scope>NUCLEOTIDE SEQUENCE</scope>
    <source>
        <strain evidence="1">Pm1</strain>
    </source>
</reference>